<gene>
    <name evidence="3" type="ORF">ABL78_1814</name>
</gene>
<dbReference type="OrthoDB" id="245070at2759"/>
<evidence type="ECO:0000313" key="4">
    <source>
        <dbReference type="Proteomes" id="UP000038009"/>
    </source>
</evidence>
<feature type="compositionally biased region" description="Low complexity" evidence="1">
    <location>
        <begin position="124"/>
        <end position="136"/>
    </location>
</feature>
<evidence type="ECO:0000256" key="1">
    <source>
        <dbReference type="SAM" id="MobiDB-lite"/>
    </source>
</evidence>
<keyword evidence="2" id="KW-0472">Membrane</keyword>
<name>A0A0N1I6W9_LEPSE</name>
<keyword evidence="2" id="KW-0812">Transmembrane</keyword>
<dbReference type="EMBL" id="LJSK01000032">
    <property type="protein sequence ID" value="KPI89078.1"/>
    <property type="molecule type" value="Genomic_DNA"/>
</dbReference>
<keyword evidence="4" id="KW-1185">Reference proteome</keyword>
<feature type="region of interest" description="Disordered" evidence="1">
    <location>
        <begin position="43"/>
        <end position="150"/>
    </location>
</feature>
<accession>A0A0N1I6W9</accession>
<feature type="compositionally biased region" description="Low complexity" evidence="1">
    <location>
        <begin position="51"/>
        <end position="85"/>
    </location>
</feature>
<evidence type="ECO:0000256" key="2">
    <source>
        <dbReference type="SAM" id="Phobius"/>
    </source>
</evidence>
<organism evidence="3 4">
    <name type="scientific">Leptomonas seymouri</name>
    <dbReference type="NCBI Taxonomy" id="5684"/>
    <lineage>
        <taxon>Eukaryota</taxon>
        <taxon>Discoba</taxon>
        <taxon>Euglenozoa</taxon>
        <taxon>Kinetoplastea</taxon>
        <taxon>Metakinetoplastina</taxon>
        <taxon>Trypanosomatida</taxon>
        <taxon>Trypanosomatidae</taxon>
        <taxon>Leishmaniinae</taxon>
        <taxon>Leptomonas</taxon>
    </lineage>
</organism>
<evidence type="ECO:0000313" key="3">
    <source>
        <dbReference type="EMBL" id="KPI89078.1"/>
    </source>
</evidence>
<keyword evidence="2" id="KW-1133">Transmembrane helix</keyword>
<feature type="transmembrane region" description="Helical" evidence="2">
    <location>
        <begin position="223"/>
        <end position="245"/>
    </location>
</feature>
<dbReference type="VEuPathDB" id="TriTrypDB:Lsey_0032_0220"/>
<proteinExistence type="predicted"/>
<sequence length="329" mass="35728">MHALPLRIAGACCRRPQLAGAVASANASCLRLPCCGSSSIRFQSTTNTNEPSSTDDTSTLPSTAEAGAAAATATPTTSEAASVPTKGAPAEGSNESEETPAASSSSQNSFTQTSATSDGAVKESTSSATTNISSSSDGEITTPEPEPVRWVQPAYQDPDTLPIVDERGEYIVSRVQWPTGEIAYRTPAPVDDKLAPRFGYNIVQVRKHVSWWKYNQKYPRLSIAYINIQVLFLLGLAWLVAFLTTEYRNTTEAMRTPGAMVGEQRGKGRATNQTQKVTFEKNEMAALMDKAQSNWYDGKAEASYVGSKEYKMKKIPRPKEFSVEDFRKR</sequence>
<feature type="compositionally biased region" description="Low complexity" evidence="1">
    <location>
        <begin position="99"/>
        <end position="117"/>
    </location>
</feature>
<protein>
    <submittedName>
        <fullName evidence="3">Uncharacterized protein</fullName>
    </submittedName>
</protein>
<comment type="caution">
    <text evidence="3">The sequence shown here is derived from an EMBL/GenBank/DDBJ whole genome shotgun (WGS) entry which is preliminary data.</text>
</comment>
<dbReference type="Proteomes" id="UP000038009">
    <property type="component" value="Unassembled WGS sequence"/>
</dbReference>
<dbReference type="AlphaFoldDB" id="A0A0N1I6W9"/>
<reference evidence="3 4" key="1">
    <citation type="journal article" date="2015" name="PLoS Pathog.">
        <title>Leptomonas seymouri: Adaptations to the Dixenous Life Cycle Analyzed by Genome Sequencing, Transcriptome Profiling and Co-infection with Leishmania donovani.</title>
        <authorList>
            <person name="Kraeva N."/>
            <person name="Butenko A."/>
            <person name="Hlavacova J."/>
            <person name="Kostygov A."/>
            <person name="Myskova J."/>
            <person name="Grybchuk D."/>
            <person name="Lestinova T."/>
            <person name="Votypka J."/>
            <person name="Volf P."/>
            <person name="Opperdoes F."/>
            <person name="Flegontov P."/>
            <person name="Lukes J."/>
            <person name="Yurchenko V."/>
        </authorList>
    </citation>
    <scope>NUCLEOTIDE SEQUENCE [LARGE SCALE GENOMIC DNA]</scope>
    <source>
        <strain evidence="3 4">ATCC 30220</strain>
    </source>
</reference>
<dbReference type="OMA" id="YNIVQVR"/>